<dbReference type="RefSeq" id="WP_190940764.1">
    <property type="nucleotide sequence ID" value="NZ_JACJSI010000017.1"/>
</dbReference>
<reference evidence="4 5" key="1">
    <citation type="journal article" date="2020" name="ISME J.">
        <title>Comparative genomics reveals insights into cyanobacterial evolution and habitat adaptation.</title>
        <authorList>
            <person name="Chen M.Y."/>
            <person name="Teng W.K."/>
            <person name="Zhao L."/>
            <person name="Hu C.X."/>
            <person name="Zhou Y.K."/>
            <person name="Han B.P."/>
            <person name="Song L.R."/>
            <person name="Shu W.S."/>
        </authorList>
    </citation>
    <scope>NUCLEOTIDE SEQUENCE [LARGE SCALE GENOMIC DNA]</scope>
    <source>
        <strain evidence="4 5">FACHB-838</strain>
    </source>
</reference>
<dbReference type="SUPFAM" id="SSF53448">
    <property type="entry name" value="Nucleotide-diphospho-sugar transferases"/>
    <property type="match status" value="1"/>
</dbReference>
<accession>A0ABR8DP99</accession>
<dbReference type="InterPro" id="IPR050748">
    <property type="entry name" value="Glycosyltrans_8_dom-fam"/>
</dbReference>
<keyword evidence="5" id="KW-1185">Reference proteome</keyword>
<dbReference type="PANTHER" id="PTHR13778">
    <property type="entry name" value="GLYCOSYLTRANSFERASE 8 DOMAIN-CONTAINING PROTEIN"/>
    <property type="match status" value="1"/>
</dbReference>
<proteinExistence type="predicted"/>
<name>A0ABR8DP99_9NOSO</name>
<gene>
    <name evidence="4" type="ORF">H6G97_11735</name>
</gene>
<keyword evidence="3" id="KW-0479">Metal-binding</keyword>
<evidence type="ECO:0000256" key="3">
    <source>
        <dbReference type="ARBA" id="ARBA00022723"/>
    </source>
</evidence>
<dbReference type="Pfam" id="PF01501">
    <property type="entry name" value="Glyco_transf_8"/>
    <property type="match status" value="1"/>
</dbReference>
<comment type="caution">
    <text evidence="4">The sequence shown here is derived from an EMBL/GenBank/DDBJ whole genome shotgun (WGS) entry which is preliminary data.</text>
</comment>
<evidence type="ECO:0000256" key="1">
    <source>
        <dbReference type="ARBA" id="ARBA00022676"/>
    </source>
</evidence>
<dbReference type="CDD" id="cd04194">
    <property type="entry name" value="GT8_A4GalT_like"/>
    <property type="match status" value="1"/>
</dbReference>
<keyword evidence="1" id="KW-0328">Glycosyltransferase</keyword>
<dbReference type="InterPro" id="IPR002495">
    <property type="entry name" value="Glyco_trans_8"/>
</dbReference>
<dbReference type="Gene3D" id="3.90.550.10">
    <property type="entry name" value="Spore Coat Polysaccharide Biosynthesis Protein SpsA, Chain A"/>
    <property type="match status" value="1"/>
</dbReference>
<protein>
    <submittedName>
        <fullName evidence="4">Glycosyltransferase family 8 protein</fullName>
    </submittedName>
</protein>
<evidence type="ECO:0000313" key="4">
    <source>
        <dbReference type="EMBL" id="MBD2530203.1"/>
    </source>
</evidence>
<keyword evidence="2" id="KW-0808">Transferase</keyword>
<evidence type="ECO:0000313" key="5">
    <source>
        <dbReference type="Proteomes" id="UP000623440"/>
    </source>
</evidence>
<dbReference type="InterPro" id="IPR029044">
    <property type="entry name" value="Nucleotide-diphossugar_trans"/>
</dbReference>
<dbReference type="PANTHER" id="PTHR13778:SF47">
    <property type="entry name" value="LIPOPOLYSACCHARIDE 1,3-GALACTOSYLTRANSFERASE"/>
    <property type="match status" value="1"/>
</dbReference>
<sequence length="321" mass="37478">MTILSNEKSIVLVCAADDNYSMPIASATRSVIANFQSEHKLLLYIIDGGISKLNKHRIIKNLKSEEVSINWLKPKKQHFKNVQTSSTITIAAYYRLLIPQLLPKQFNKAIYIDSDVIVQGNIEQLWNIDIGECYLLATQDMGAPYVSSPRGLINYQNLGISSESKYFNSGVLVMNLKKWREDNIFEKVIEYVRINKQYVRWHDQDGLNAILAGKWGQLEPKWNQMPYLFQYSSWQDSPFTEDVFNQLINNPDIIHFSTRDKPWHNSCNHPYKDLFFQYLDNSIWSNWSAEQAVKKERQKQIAFFSNIYYMAKQRIKSLLKA</sequence>
<dbReference type="Proteomes" id="UP000623440">
    <property type="component" value="Unassembled WGS sequence"/>
</dbReference>
<evidence type="ECO:0000256" key="2">
    <source>
        <dbReference type="ARBA" id="ARBA00022679"/>
    </source>
</evidence>
<organism evidence="4 5">
    <name type="scientific">Nostoc flagelliforme FACHB-838</name>
    <dbReference type="NCBI Taxonomy" id="2692904"/>
    <lineage>
        <taxon>Bacteria</taxon>
        <taxon>Bacillati</taxon>
        <taxon>Cyanobacteriota</taxon>
        <taxon>Cyanophyceae</taxon>
        <taxon>Nostocales</taxon>
        <taxon>Nostocaceae</taxon>
        <taxon>Nostoc</taxon>
    </lineage>
</organism>
<dbReference type="EMBL" id="JACJSI010000017">
    <property type="protein sequence ID" value="MBD2530203.1"/>
    <property type="molecule type" value="Genomic_DNA"/>
</dbReference>